<accession>A0A558CUZ4</accession>
<dbReference type="GO" id="GO:0004156">
    <property type="term" value="F:dihydropteroate synthase activity"/>
    <property type="evidence" value="ECO:0007669"/>
    <property type="project" value="UniProtKB-EC"/>
</dbReference>
<keyword evidence="7 13" id="KW-0808">Transferase</keyword>
<keyword evidence="9" id="KW-0460">Magnesium</keyword>
<comment type="caution">
    <text evidence="13">The sequence shown here is derived from an EMBL/GenBank/DDBJ whole genome shotgun (WGS) entry which is preliminary data.</text>
</comment>
<dbReference type="Pfam" id="PF00809">
    <property type="entry name" value="Pterin_bind"/>
    <property type="match status" value="1"/>
</dbReference>
<evidence type="ECO:0000256" key="3">
    <source>
        <dbReference type="ARBA" id="ARBA00004763"/>
    </source>
</evidence>
<dbReference type="AlphaFoldDB" id="A0A558CUZ4"/>
<dbReference type="InterPro" id="IPR000489">
    <property type="entry name" value="Pterin-binding_dom"/>
</dbReference>
<keyword evidence="10" id="KW-0289">Folate biosynthesis</keyword>
<dbReference type="GO" id="GO:0046656">
    <property type="term" value="P:folic acid biosynthetic process"/>
    <property type="evidence" value="ECO:0007669"/>
    <property type="project" value="UniProtKB-KW"/>
</dbReference>
<dbReference type="GO" id="GO:0046654">
    <property type="term" value="P:tetrahydrofolate biosynthetic process"/>
    <property type="evidence" value="ECO:0007669"/>
    <property type="project" value="TreeGrafter"/>
</dbReference>
<evidence type="ECO:0000256" key="11">
    <source>
        <dbReference type="ARBA" id="ARBA00030193"/>
    </source>
</evidence>
<evidence type="ECO:0000256" key="5">
    <source>
        <dbReference type="ARBA" id="ARBA00012458"/>
    </source>
</evidence>
<evidence type="ECO:0000259" key="12">
    <source>
        <dbReference type="PROSITE" id="PS50972"/>
    </source>
</evidence>
<dbReference type="EC" id="2.5.1.15" evidence="5"/>
<evidence type="ECO:0000313" key="14">
    <source>
        <dbReference type="Proteomes" id="UP000317355"/>
    </source>
</evidence>
<dbReference type="CDD" id="cd00739">
    <property type="entry name" value="DHPS"/>
    <property type="match status" value="1"/>
</dbReference>
<evidence type="ECO:0000256" key="2">
    <source>
        <dbReference type="ARBA" id="ARBA00001946"/>
    </source>
</evidence>
<dbReference type="PROSITE" id="PS00793">
    <property type="entry name" value="DHPS_2"/>
    <property type="match status" value="1"/>
</dbReference>
<reference evidence="13 14" key="1">
    <citation type="submission" date="2019-07" db="EMBL/GenBank/DDBJ databases">
        <title>The pathways for chlorine oxyanion respiration interact through the shared metabolite chlorate.</title>
        <authorList>
            <person name="Barnum T.P."/>
            <person name="Cheng Y."/>
            <person name="Hill K.A."/>
            <person name="Lucas L.N."/>
            <person name="Carlson H.K."/>
            <person name="Coates J.D."/>
        </authorList>
    </citation>
    <scope>NUCLEOTIDE SEQUENCE [LARGE SCALE GENOMIC DNA]</scope>
    <source>
        <strain evidence="13">BK-3</strain>
    </source>
</reference>
<dbReference type="PROSITE" id="PS50972">
    <property type="entry name" value="PTERIN_BINDING"/>
    <property type="match status" value="1"/>
</dbReference>
<dbReference type="PANTHER" id="PTHR20941">
    <property type="entry name" value="FOLATE SYNTHESIS PROTEINS"/>
    <property type="match status" value="1"/>
</dbReference>
<dbReference type="SUPFAM" id="SSF51717">
    <property type="entry name" value="Dihydropteroate synthetase-like"/>
    <property type="match status" value="1"/>
</dbReference>
<evidence type="ECO:0000313" key="13">
    <source>
        <dbReference type="EMBL" id="TVT52543.1"/>
    </source>
</evidence>
<dbReference type="FunFam" id="3.20.20.20:FF:000006">
    <property type="entry name" value="Dihydropteroate synthase"/>
    <property type="match status" value="1"/>
</dbReference>
<protein>
    <recommendedName>
        <fullName evidence="6">Dihydropteroate synthase</fullName>
        <ecNumber evidence="5">2.5.1.15</ecNumber>
    </recommendedName>
    <alternativeName>
        <fullName evidence="11">Dihydropteroate pyrophosphorylase</fullName>
    </alternativeName>
</protein>
<evidence type="ECO:0000256" key="4">
    <source>
        <dbReference type="ARBA" id="ARBA00009503"/>
    </source>
</evidence>
<dbReference type="EMBL" id="VMRY01000068">
    <property type="protein sequence ID" value="TVT52543.1"/>
    <property type="molecule type" value="Genomic_DNA"/>
</dbReference>
<evidence type="ECO:0000256" key="8">
    <source>
        <dbReference type="ARBA" id="ARBA00022723"/>
    </source>
</evidence>
<dbReference type="STRING" id="1543721.AAY24_08300"/>
<dbReference type="InterPro" id="IPR011005">
    <property type="entry name" value="Dihydropteroate_synth-like_sf"/>
</dbReference>
<comment type="similarity">
    <text evidence="4">Belongs to the DHPS family.</text>
</comment>
<dbReference type="GO" id="GO:0005829">
    <property type="term" value="C:cytosol"/>
    <property type="evidence" value="ECO:0007669"/>
    <property type="project" value="TreeGrafter"/>
</dbReference>
<dbReference type="InterPro" id="IPR045031">
    <property type="entry name" value="DHP_synth-like"/>
</dbReference>
<evidence type="ECO:0000256" key="7">
    <source>
        <dbReference type="ARBA" id="ARBA00022679"/>
    </source>
</evidence>
<dbReference type="PANTHER" id="PTHR20941:SF1">
    <property type="entry name" value="FOLIC ACID SYNTHESIS PROTEIN FOL1"/>
    <property type="match status" value="1"/>
</dbReference>
<dbReference type="Gene3D" id="3.20.20.20">
    <property type="entry name" value="Dihydropteroate synthase-like"/>
    <property type="match status" value="1"/>
</dbReference>
<evidence type="ECO:0000256" key="9">
    <source>
        <dbReference type="ARBA" id="ARBA00022842"/>
    </source>
</evidence>
<evidence type="ECO:0000256" key="6">
    <source>
        <dbReference type="ARBA" id="ARBA00016919"/>
    </source>
</evidence>
<dbReference type="NCBIfam" id="TIGR01496">
    <property type="entry name" value="DHPS"/>
    <property type="match status" value="1"/>
</dbReference>
<evidence type="ECO:0000256" key="1">
    <source>
        <dbReference type="ARBA" id="ARBA00000012"/>
    </source>
</evidence>
<dbReference type="Proteomes" id="UP000317355">
    <property type="component" value="Unassembled WGS sequence"/>
</dbReference>
<comment type="cofactor">
    <cofactor evidence="2">
        <name>Mg(2+)</name>
        <dbReference type="ChEBI" id="CHEBI:18420"/>
    </cofactor>
</comment>
<evidence type="ECO:0000256" key="10">
    <source>
        <dbReference type="ARBA" id="ARBA00022909"/>
    </source>
</evidence>
<sequence>MGILNVTPDSFSDGGRFIHHDIALKRALTMVAEGADILDIGGESTRPGAPAVEEQQELDRVIPVIQSIAAELPVPISVDTNKAIVMREAVAAGAGLINDVMALQGEGALAAAKELNVPICLMHMQGLPRTMQQDPQYRDVVADVKAFLSERVAVCLNAGIARERLLLDPGFGFGKTLEHNLRLLHDLDLFGELQLPLLVGISRKSMIGAVLGDAPADQRLFGGLACAVMAIERGAAIIRTHDIKPTADVIRMTHAVMSVN</sequence>
<proteinExistence type="inferred from homology"/>
<dbReference type="GO" id="GO:0046872">
    <property type="term" value="F:metal ion binding"/>
    <property type="evidence" value="ECO:0007669"/>
    <property type="project" value="UniProtKB-KW"/>
</dbReference>
<dbReference type="InterPro" id="IPR006390">
    <property type="entry name" value="DHP_synth_dom"/>
</dbReference>
<comment type="pathway">
    <text evidence="3">Cofactor biosynthesis; tetrahydrofolate biosynthesis; 7,8-dihydrofolate from 2-amino-4-hydroxy-6-hydroxymethyl-7,8-dihydropteridine diphosphate and 4-aminobenzoate: step 1/2.</text>
</comment>
<organism evidence="13 14">
    <name type="scientific">Sedimenticola thiotaurini</name>
    <dbReference type="NCBI Taxonomy" id="1543721"/>
    <lineage>
        <taxon>Bacteria</taxon>
        <taxon>Pseudomonadati</taxon>
        <taxon>Pseudomonadota</taxon>
        <taxon>Gammaproteobacteria</taxon>
        <taxon>Chromatiales</taxon>
        <taxon>Sedimenticolaceae</taxon>
        <taxon>Sedimenticola</taxon>
    </lineage>
</organism>
<gene>
    <name evidence="13" type="primary">folP</name>
    <name evidence="13" type="ORF">FHK82_13370</name>
</gene>
<keyword evidence="8" id="KW-0479">Metal-binding</keyword>
<feature type="domain" description="Pterin-binding" evidence="12">
    <location>
        <begin position="1"/>
        <end position="251"/>
    </location>
</feature>
<name>A0A558CUZ4_9GAMM</name>
<comment type="catalytic activity">
    <reaction evidence="1">
        <text>(7,8-dihydropterin-6-yl)methyl diphosphate + 4-aminobenzoate = 7,8-dihydropteroate + diphosphate</text>
        <dbReference type="Rhea" id="RHEA:19949"/>
        <dbReference type="ChEBI" id="CHEBI:17836"/>
        <dbReference type="ChEBI" id="CHEBI:17839"/>
        <dbReference type="ChEBI" id="CHEBI:33019"/>
        <dbReference type="ChEBI" id="CHEBI:72950"/>
        <dbReference type="EC" id="2.5.1.15"/>
    </reaction>
</comment>